<evidence type="ECO:0000313" key="3">
    <source>
        <dbReference type="EMBL" id="PZQ57645.1"/>
    </source>
</evidence>
<dbReference type="PANTHER" id="PTHR31126:SF1">
    <property type="entry name" value="TYROSINE SPECIFIC PROTEIN PHOSPHATASES DOMAIN-CONTAINING PROTEIN"/>
    <property type="match status" value="1"/>
</dbReference>
<proteinExistence type="inferred from homology"/>
<dbReference type="Gene3D" id="3.90.190.10">
    <property type="entry name" value="Protein tyrosine phosphatase superfamily"/>
    <property type="match status" value="1"/>
</dbReference>
<evidence type="ECO:0000256" key="2">
    <source>
        <dbReference type="SAM" id="SignalP"/>
    </source>
</evidence>
<dbReference type="InterPro" id="IPR029021">
    <property type="entry name" value="Prot-tyrosine_phosphatase-like"/>
</dbReference>
<accession>A0A2W5P471</accession>
<dbReference type="SUPFAM" id="SSF52799">
    <property type="entry name" value="(Phosphotyrosine protein) phosphatases II"/>
    <property type="match status" value="1"/>
</dbReference>
<dbReference type="GO" id="GO:0004721">
    <property type="term" value="F:phosphoprotein phosphatase activity"/>
    <property type="evidence" value="ECO:0007669"/>
    <property type="project" value="InterPro"/>
</dbReference>
<dbReference type="Pfam" id="PF13350">
    <property type="entry name" value="Y_phosphatase3"/>
    <property type="match status" value="1"/>
</dbReference>
<feature type="signal peptide" evidence="2">
    <location>
        <begin position="1"/>
        <end position="25"/>
    </location>
</feature>
<sequence length="292" mass="31266">MNWRISAGAILALGLLAQPAIQSLAQSAAPASAEASPHQRLLPLEGGRNFRDLGGYRTADGHTVKWGMLFRSGSMVDLTAHDLGYLDKLGVRTICDYRDKGERKAEPMPWAAGTGPTVFAEDYDGMAIGLMPKDLSKITPEAASAIMAKSYPTMLETFAPQFKRMFAQLLAGNAPLAFNCSAGKDRTGVSAALLLTALGVPRETVIQDYLLTNQYLPAAMAKAKTGPSAATGQAFMSLRPAVQAAFMKADRSYIEAAFKALDAHRGGAMGYFKDEMGLDAPQIARLRALYLD</sequence>
<dbReference type="EMBL" id="QFPX01000001">
    <property type="protein sequence ID" value="PZQ57645.1"/>
    <property type="molecule type" value="Genomic_DNA"/>
</dbReference>
<evidence type="ECO:0000256" key="1">
    <source>
        <dbReference type="ARBA" id="ARBA00009580"/>
    </source>
</evidence>
<reference evidence="3 4" key="1">
    <citation type="submission" date="2017-08" db="EMBL/GenBank/DDBJ databases">
        <title>Infants hospitalized years apart are colonized by the same room-sourced microbial strains.</title>
        <authorList>
            <person name="Brooks B."/>
            <person name="Olm M.R."/>
            <person name="Firek B.A."/>
            <person name="Baker R."/>
            <person name="Thomas B.C."/>
            <person name="Morowitz M.J."/>
            <person name="Banfield J.F."/>
        </authorList>
    </citation>
    <scope>NUCLEOTIDE SEQUENCE [LARGE SCALE GENOMIC DNA]</scope>
    <source>
        <strain evidence="3">S2_005_002_R2_33</strain>
    </source>
</reference>
<organism evidence="3 4">
    <name type="scientific">Novosphingobium pentaromativorans</name>
    <dbReference type="NCBI Taxonomy" id="205844"/>
    <lineage>
        <taxon>Bacteria</taxon>
        <taxon>Pseudomonadati</taxon>
        <taxon>Pseudomonadota</taxon>
        <taxon>Alphaproteobacteria</taxon>
        <taxon>Sphingomonadales</taxon>
        <taxon>Sphingomonadaceae</taxon>
        <taxon>Novosphingobium</taxon>
    </lineage>
</organism>
<dbReference type="PANTHER" id="PTHR31126">
    <property type="entry name" value="TYROSINE-PROTEIN PHOSPHATASE"/>
    <property type="match status" value="1"/>
</dbReference>
<dbReference type="Proteomes" id="UP000249082">
    <property type="component" value="Unassembled WGS sequence"/>
</dbReference>
<gene>
    <name evidence="3" type="ORF">DI555_01635</name>
</gene>
<name>A0A2W5P471_9SPHN</name>
<comment type="similarity">
    <text evidence="1">Belongs to the protein-tyrosine phosphatase family.</text>
</comment>
<dbReference type="AlphaFoldDB" id="A0A2W5P471"/>
<comment type="caution">
    <text evidence="3">The sequence shown here is derived from an EMBL/GenBank/DDBJ whole genome shotgun (WGS) entry which is preliminary data.</text>
</comment>
<feature type="chain" id="PRO_5016089421" evidence="2">
    <location>
        <begin position="26"/>
        <end position="292"/>
    </location>
</feature>
<dbReference type="InterPro" id="IPR026893">
    <property type="entry name" value="Tyr/Ser_Pase_IphP-type"/>
</dbReference>
<evidence type="ECO:0000313" key="4">
    <source>
        <dbReference type="Proteomes" id="UP000249082"/>
    </source>
</evidence>
<protein>
    <submittedName>
        <fullName evidence="3">Protein-tyrosine-phosphatase</fullName>
    </submittedName>
</protein>
<keyword evidence="2" id="KW-0732">Signal</keyword>